<accession>A0A8H5F4B5</accession>
<feature type="region of interest" description="Disordered" evidence="1">
    <location>
        <begin position="40"/>
        <end position="75"/>
    </location>
</feature>
<evidence type="ECO:0000256" key="1">
    <source>
        <dbReference type="SAM" id="MobiDB-lite"/>
    </source>
</evidence>
<name>A0A8H5F4B5_9AGAR</name>
<proteinExistence type="predicted"/>
<evidence type="ECO:0000313" key="3">
    <source>
        <dbReference type="Proteomes" id="UP000541558"/>
    </source>
</evidence>
<dbReference type="Proteomes" id="UP000541558">
    <property type="component" value="Unassembled WGS sequence"/>
</dbReference>
<dbReference type="SUPFAM" id="SSF51735">
    <property type="entry name" value="NAD(P)-binding Rossmann-fold domains"/>
    <property type="match status" value="1"/>
</dbReference>
<dbReference type="InterPro" id="IPR036291">
    <property type="entry name" value="NAD(P)-bd_dom_sf"/>
</dbReference>
<dbReference type="AlphaFoldDB" id="A0A8H5F4B5"/>
<dbReference type="OrthoDB" id="10254221at2759"/>
<dbReference type="EMBL" id="JAACJK010000166">
    <property type="protein sequence ID" value="KAF5323335.1"/>
    <property type="molecule type" value="Genomic_DNA"/>
</dbReference>
<organism evidence="2 3">
    <name type="scientific">Ephemerocybe angulata</name>
    <dbReference type="NCBI Taxonomy" id="980116"/>
    <lineage>
        <taxon>Eukaryota</taxon>
        <taxon>Fungi</taxon>
        <taxon>Dikarya</taxon>
        <taxon>Basidiomycota</taxon>
        <taxon>Agaricomycotina</taxon>
        <taxon>Agaricomycetes</taxon>
        <taxon>Agaricomycetidae</taxon>
        <taxon>Agaricales</taxon>
        <taxon>Agaricineae</taxon>
        <taxon>Psathyrellaceae</taxon>
        <taxon>Ephemerocybe</taxon>
    </lineage>
</organism>
<gene>
    <name evidence="2" type="ORF">D9611_005827</name>
</gene>
<sequence length="75" mass="8003">MRILILGATAVRGHHLRRSPEKLPEDLSSNESLVIIKGTLTDADAPKGPSKASDVVLSALGPWPTTPRDPPRQGI</sequence>
<keyword evidence="3" id="KW-1185">Reference proteome</keyword>
<protein>
    <submittedName>
        <fullName evidence="2">Uncharacterized protein</fullName>
    </submittedName>
</protein>
<reference evidence="2 3" key="1">
    <citation type="journal article" date="2020" name="ISME J.">
        <title>Uncovering the hidden diversity of litter-decomposition mechanisms in mushroom-forming fungi.</title>
        <authorList>
            <person name="Floudas D."/>
            <person name="Bentzer J."/>
            <person name="Ahren D."/>
            <person name="Johansson T."/>
            <person name="Persson P."/>
            <person name="Tunlid A."/>
        </authorList>
    </citation>
    <scope>NUCLEOTIDE SEQUENCE [LARGE SCALE GENOMIC DNA]</scope>
    <source>
        <strain evidence="2 3">CBS 175.51</strain>
    </source>
</reference>
<evidence type="ECO:0000313" key="2">
    <source>
        <dbReference type="EMBL" id="KAF5323335.1"/>
    </source>
</evidence>
<comment type="caution">
    <text evidence="2">The sequence shown here is derived from an EMBL/GenBank/DDBJ whole genome shotgun (WGS) entry which is preliminary data.</text>
</comment>